<keyword evidence="2" id="KW-1185">Reference proteome</keyword>
<dbReference type="Gene3D" id="3.30.460.10">
    <property type="entry name" value="Beta Polymerase, domain 2"/>
    <property type="match status" value="1"/>
</dbReference>
<evidence type="ECO:0000313" key="2">
    <source>
        <dbReference type="Proteomes" id="UP001595925"/>
    </source>
</evidence>
<dbReference type="RefSeq" id="WP_224926106.1">
    <property type="nucleotide sequence ID" value="NZ_JAIVEF010000015.1"/>
</dbReference>
<comment type="caution">
    <text evidence="1">The sequence shown here is derived from an EMBL/GenBank/DDBJ whole genome shotgun (WGS) entry which is preliminary data.</text>
</comment>
<accession>A0ABD5QCY7</accession>
<dbReference type="SUPFAM" id="SSF81301">
    <property type="entry name" value="Nucleotidyltransferase"/>
    <property type="match status" value="1"/>
</dbReference>
<sequence length="187" mass="20281">MGFWVVRAVKRRFLRCRRRLGSLNPAGVSRVLVAHLAGLGVVHEEVGVQSAVIVEDDRDPEHFGLGDGVVPVLGNQHFGNQRLIHAGPVLGQFRLRAIDALKAILLDGSVARGTEREADSDVVLLVVVSDAVDASSLEDRLRDLASDIELDRGIVLSLLVLSESDVDAQTDHPFFATVQREATQLHG</sequence>
<name>A0ABD5QCY7_9EURY</name>
<reference evidence="1 2" key="1">
    <citation type="journal article" date="2019" name="Int. J. Syst. Evol. Microbiol.">
        <title>The Global Catalogue of Microorganisms (GCM) 10K type strain sequencing project: providing services to taxonomists for standard genome sequencing and annotation.</title>
        <authorList>
            <consortium name="The Broad Institute Genomics Platform"/>
            <consortium name="The Broad Institute Genome Sequencing Center for Infectious Disease"/>
            <person name="Wu L."/>
            <person name="Ma J."/>
        </authorList>
    </citation>
    <scope>NUCLEOTIDE SEQUENCE [LARGE SCALE GENOMIC DNA]</scope>
    <source>
        <strain evidence="1 2">CGMCC 1.15824</strain>
    </source>
</reference>
<dbReference type="Proteomes" id="UP001595925">
    <property type="component" value="Unassembled WGS sequence"/>
</dbReference>
<proteinExistence type="predicted"/>
<organism evidence="1 2">
    <name type="scientific">Saliphagus infecundisoli</name>
    <dbReference type="NCBI Taxonomy" id="1849069"/>
    <lineage>
        <taxon>Archaea</taxon>
        <taxon>Methanobacteriati</taxon>
        <taxon>Methanobacteriota</taxon>
        <taxon>Stenosarchaea group</taxon>
        <taxon>Halobacteria</taxon>
        <taxon>Halobacteriales</taxon>
        <taxon>Natrialbaceae</taxon>
        <taxon>Saliphagus</taxon>
    </lineage>
</organism>
<evidence type="ECO:0000313" key="1">
    <source>
        <dbReference type="EMBL" id="MFC4986887.1"/>
    </source>
</evidence>
<dbReference type="EMBL" id="JBHSJG010000012">
    <property type="protein sequence ID" value="MFC4986887.1"/>
    <property type="molecule type" value="Genomic_DNA"/>
</dbReference>
<protein>
    <submittedName>
        <fullName evidence="1">Uncharacterized protein</fullName>
    </submittedName>
</protein>
<dbReference type="AlphaFoldDB" id="A0ABD5QCY7"/>
<dbReference type="InterPro" id="IPR043519">
    <property type="entry name" value="NT_sf"/>
</dbReference>
<gene>
    <name evidence="1" type="ORF">ACFPFO_03690</name>
</gene>